<sequence length="369" mass="41204">MYPSEPTNSPPIPTSSATDVPPTVIQRLNNANEETWLLLGRVAEKMGNSIMLFSLHANIFEQFLNNEALAIKHFTNCIEADPSDAQSWYLLGRAYLDNHNYTKASETFWEAVQRDDGNPYSGVPSARCIPISTRIIAHSTLTPGRFTLTLTSPKPGWVSEVCTKMWQSNIRRYNRLHSCEFIGSRQWNDFKPTSAADGSTDHCRSTSCSPRPHIRAAQDEHPRVATPAPPVQPLVWTSPFTLSATMPQLPSGIVEEDDHRGRPQGPSDSHSHLPTAHLPPSHPLTIPSGSDIDSSHCIMSGRKAYSPLPEESKRTERSRKTTYLFRKDTQRRVRRNRTSISIQPSPSPFPTTRTIGSASIGMTRKSLRQ</sequence>
<dbReference type="EMBL" id="JANVFS010000048">
    <property type="protein sequence ID" value="KAJ4465790.1"/>
    <property type="molecule type" value="Genomic_DNA"/>
</dbReference>
<feature type="compositionally biased region" description="Basic and acidic residues" evidence="2">
    <location>
        <begin position="310"/>
        <end position="331"/>
    </location>
</feature>
<evidence type="ECO:0000313" key="4">
    <source>
        <dbReference type="Proteomes" id="UP001150238"/>
    </source>
</evidence>
<dbReference type="InterPro" id="IPR011990">
    <property type="entry name" value="TPR-like_helical_dom_sf"/>
</dbReference>
<keyword evidence="1" id="KW-0802">TPR repeat</keyword>
<feature type="region of interest" description="Disordered" evidence="2">
    <location>
        <begin position="192"/>
        <end position="230"/>
    </location>
</feature>
<organism evidence="3 4">
    <name type="scientific">Lentinula lateritia</name>
    <dbReference type="NCBI Taxonomy" id="40482"/>
    <lineage>
        <taxon>Eukaryota</taxon>
        <taxon>Fungi</taxon>
        <taxon>Dikarya</taxon>
        <taxon>Basidiomycota</taxon>
        <taxon>Agaricomycotina</taxon>
        <taxon>Agaricomycetes</taxon>
        <taxon>Agaricomycetidae</taxon>
        <taxon>Agaricales</taxon>
        <taxon>Marasmiineae</taxon>
        <taxon>Omphalotaceae</taxon>
        <taxon>Lentinula</taxon>
    </lineage>
</organism>
<comment type="caution">
    <text evidence="3">The sequence shown here is derived from an EMBL/GenBank/DDBJ whole genome shotgun (WGS) entry which is preliminary data.</text>
</comment>
<feature type="region of interest" description="Disordered" evidence="2">
    <location>
        <begin position="252"/>
        <end position="369"/>
    </location>
</feature>
<feature type="repeat" description="TPR" evidence="1">
    <location>
        <begin position="85"/>
        <end position="118"/>
    </location>
</feature>
<feature type="region of interest" description="Disordered" evidence="2">
    <location>
        <begin position="1"/>
        <end position="20"/>
    </location>
</feature>
<protein>
    <recommendedName>
        <fullName evidence="5">TPR-like protein</fullName>
    </recommendedName>
</protein>
<proteinExistence type="predicted"/>
<dbReference type="InterPro" id="IPR019734">
    <property type="entry name" value="TPR_rpt"/>
</dbReference>
<reference evidence="3" key="2">
    <citation type="journal article" date="2023" name="Proc. Natl. Acad. Sci. U.S.A.">
        <title>A global phylogenomic analysis of the shiitake genus Lentinula.</title>
        <authorList>
            <person name="Sierra-Patev S."/>
            <person name="Min B."/>
            <person name="Naranjo-Ortiz M."/>
            <person name="Looney B."/>
            <person name="Konkel Z."/>
            <person name="Slot J.C."/>
            <person name="Sakamoto Y."/>
            <person name="Steenwyk J.L."/>
            <person name="Rokas A."/>
            <person name="Carro J."/>
            <person name="Camarero S."/>
            <person name="Ferreira P."/>
            <person name="Molpeceres G."/>
            <person name="Ruiz-Duenas F.J."/>
            <person name="Serrano A."/>
            <person name="Henrissat B."/>
            <person name="Drula E."/>
            <person name="Hughes K.W."/>
            <person name="Mata J.L."/>
            <person name="Ishikawa N.K."/>
            <person name="Vargas-Isla R."/>
            <person name="Ushijima S."/>
            <person name="Smith C.A."/>
            <person name="Donoghue J."/>
            <person name="Ahrendt S."/>
            <person name="Andreopoulos W."/>
            <person name="He G."/>
            <person name="LaButti K."/>
            <person name="Lipzen A."/>
            <person name="Ng V."/>
            <person name="Riley R."/>
            <person name="Sandor L."/>
            <person name="Barry K."/>
            <person name="Martinez A.T."/>
            <person name="Xiao Y."/>
            <person name="Gibbons J.G."/>
            <person name="Terashima K."/>
            <person name="Grigoriev I.V."/>
            <person name="Hibbett D."/>
        </authorList>
    </citation>
    <scope>NUCLEOTIDE SEQUENCE</scope>
    <source>
        <strain evidence="3">Sp2 HRB7682 ss15</strain>
    </source>
</reference>
<dbReference type="AlphaFoldDB" id="A0A9W8ZT91"/>
<dbReference type="Proteomes" id="UP001150238">
    <property type="component" value="Unassembled WGS sequence"/>
</dbReference>
<dbReference type="SMART" id="SM00028">
    <property type="entry name" value="TPR"/>
    <property type="match status" value="1"/>
</dbReference>
<evidence type="ECO:0000256" key="1">
    <source>
        <dbReference type="PROSITE-ProRule" id="PRU00339"/>
    </source>
</evidence>
<evidence type="ECO:0000313" key="3">
    <source>
        <dbReference type="EMBL" id="KAJ4465790.1"/>
    </source>
</evidence>
<accession>A0A9W8ZT91</accession>
<dbReference type="SUPFAM" id="SSF48452">
    <property type="entry name" value="TPR-like"/>
    <property type="match status" value="1"/>
</dbReference>
<name>A0A9W8ZT91_9AGAR</name>
<dbReference type="Gene3D" id="1.25.40.10">
    <property type="entry name" value="Tetratricopeptide repeat domain"/>
    <property type="match status" value="1"/>
</dbReference>
<gene>
    <name evidence="3" type="ORF">C8J55DRAFT_566045</name>
</gene>
<dbReference type="Pfam" id="PF13431">
    <property type="entry name" value="TPR_17"/>
    <property type="match status" value="1"/>
</dbReference>
<evidence type="ECO:0008006" key="5">
    <source>
        <dbReference type="Google" id="ProtNLM"/>
    </source>
</evidence>
<reference evidence="3" key="1">
    <citation type="submission" date="2022-08" db="EMBL/GenBank/DDBJ databases">
        <authorList>
            <consortium name="DOE Joint Genome Institute"/>
            <person name="Min B."/>
            <person name="Riley R."/>
            <person name="Sierra-Patev S."/>
            <person name="Naranjo-Ortiz M."/>
            <person name="Looney B."/>
            <person name="Konkel Z."/>
            <person name="Slot J.C."/>
            <person name="Sakamoto Y."/>
            <person name="Steenwyk J.L."/>
            <person name="Rokas A."/>
            <person name="Carro J."/>
            <person name="Camarero S."/>
            <person name="Ferreira P."/>
            <person name="Molpeceres G."/>
            <person name="Ruiz-Duenas F.J."/>
            <person name="Serrano A."/>
            <person name="Henrissat B."/>
            <person name="Drula E."/>
            <person name="Hughes K.W."/>
            <person name="Mata J.L."/>
            <person name="Ishikawa N.K."/>
            <person name="Vargas-Isla R."/>
            <person name="Ushijima S."/>
            <person name="Smith C.A."/>
            <person name="Ahrendt S."/>
            <person name="Andreopoulos W."/>
            <person name="He G."/>
            <person name="Labutti K."/>
            <person name="Lipzen A."/>
            <person name="Ng V."/>
            <person name="Sandor L."/>
            <person name="Barry K."/>
            <person name="Martinez A.T."/>
            <person name="Xiao Y."/>
            <person name="Gibbons J.G."/>
            <person name="Terashima K."/>
            <person name="Hibbett D.S."/>
            <person name="Grigoriev I.V."/>
        </authorList>
    </citation>
    <scope>NUCLEOTIDE SEQUENCE</scope>
    <source>
        <strain evidence="3">Sp2 HRB7682 ss15</strain>
    </source>
</reference>
<dbReference type="PROSITE" id="PS50005">
    <property type="entry name" value="TPR"/>
    <property type="match status" value="1"/>
</dbReference>
<evidence type="ECO:0000256" key="2">
    <source>
        <dbReference type="SAM" id="MobiDB-lite"/>
    </source>
</evidence>